<accession>A0A926DG66</accession>
<comment type="caution">
    <text evidence="2">The sequence shown here is derived from an EMBL/GenBank/DDBJ whole genome shotgun (WGS) entry which is preliminary data.</text>
</comment>
<dbReference type="AlphaFoldDB" id="A0A926DG66"/>
<evidence type="ECO:0000313" key="3">
    <source>
        <dbReference type="Proteomes" id="UP000620366"/>
    </source>
</evidence>
<organism evidence="2 3">
    <name type="scientific">Feifania hominis</name>
    <dbReference type="NCBI Taxonomy" id="2763660"/>
    <lineage>
        <taxon>Bacteria</taxon>
        <taxon>Bacillati</taxon>
        <taxon>Bacillota</taxon>
        <taxon>Clostridia</taxon>
        <taxon>Eubacteriales</taxon>
        <taxon>Feifaniaceae</taxon>
        <taxon>Feifania</taxon>
    </lineage>
</organism>
<feature type="domain" description="N-acetyltransferase" evidence="1">
    <location>
        <begin position="13"/>
        <end position="164"/>
    </location>
</feature>
<reference evidence="2" key="1">
    <citation type="submission" date="2020-08" db="EMBL/GenBank/DDBJ databases">
        <title>Genome public.</title>
        <authorList>
            <person name="Liu C."/>
            <person name="Sun Q."/>
        </authorList>
    </citation>
    <scope>NUCLEOTIDE SEQUENCE</scope>
    <source>
        <strain evidence="2">BX7</strain>
    </source>
</reference>
<gene>
    <name evidence="2" type="ORF">H8695_10875</name>
</gene>
<dbReference type="Proteomes" id="UP000620366">
    <property type="component" value="Unassembled WGS sequence"/>
</dbReference>
<dbReference type="SUPFAM" id="SSF55729">
    <property type="entry name" value="Acyl-CoA N-acyltransferases (Nat)"/>
    <property type="match status" value="1"/>
</dbReference>
<dbReference type="Gene3D" id="3.40.630.30">
    <property type="match status" value="1"/>
</dbReference>
<dbReference type="InterPro" id="IPR016181">
    <property type="entry name" value="Acyl_CoA_acyltransferase"/>
</dbReference>
<dbReference type="RefSeq" id="WP_249301588.1">
    <property type="nucleotide sequence ID" value="NZ_JACRSP010000005.1"/>
</dbReference>
<dbReference type="EMBL" id="JACRSP010000005">
    <property type="protein sequence ID" value="MBC8537189.1"/>
    <property type="molecule type" value="Genomic_DNA"/>
</dbReference>
<sequence>MPNSGESVCIGGRTYRFCSRIAGEPKLLESFHELTQRTFQIHIDSVGGDYEPHVLAQGDTVCANVSVNKIPFLDRGRRRFYIQLGTVMTREGWRGRGLSRWLMQAVLAEWEGRCDALYLFANDSVLDFYPRFGFAAQAEHEFVYERPGKTAFEGVKLSMARPGDAALAMEKYRQGSLYSDFAMTENLDLYRYYANGLLRDSAYHLERHGVVVFADFEPGLVRCYDILGRSGSPIEAILRSLRRGADDRVILGFTPRDTALFVCRRHEEPDTTLMVHRSGENRLAAARGMFPFLSRA</sequence>
<protein>
    <submittedName>
        <fullName evidence="2">GNAT family N-acetyltransferase</fullName>
    </submittedName>
</protein>
<evidence type="ECO:0000259" key="1">
    <source>
        <dbReference type="PROSITE" id="PS51186"/>
    </source>
</evidence>
<dbReference type="PROSITE" id="PS51186">
    <property type="entry name" value="GNAT"/>
    <property type="match status" value="1"/>
</dbReference>
<keyword evidence="3" id="KW-1185">Reference proteome</keyword>
<dbReference type="Pfam" id="PF00583">
    <property type="entry name" value="Acetyltransf_1"/>
    <property type="match status" value="1"/>
</dbReference>
<proteinExistence type="predicted"/>
<dbReference type="GO" id="GO:0016747">
    <property type="term" value="F:acyltransferase activity, transferring groups other than amino-acyl groups"/>
    <property type="evidence" value="ECO:0007669"/>
    <property type="project" value="InterPro"/>
</dbReference>
<dbReference type="InterPro" id="IPR000182">
    <property type="entry name" value="GNAT_dom"/>
</dbReference>
<evidence type="ECO:0000313" key="2">
    <source>
        <dbReference type="EMBL" id="MBC8537189.1"/>
    </source>
</evidence>
<name>A0A926DG66_9FIRM</name>